<sequence length="70" mass="7738">MSSGGLYQSFEMETNPIKSSSRFEGIAELAIEGLELHVLANRRFEQYNDGFCSGGSQYKFYSVKSASAKS</sequence>
<evidence type="ECO:0000313" key="2">
    <source>
        <dbReference type="Proteomes" id="UP000315295"/>
    </source>
</evidence>
<proteinExistence type="predicted"/>
<dbReference type="EMBL" id="VIEB01000238">
    <property type="protein sequence ID" value="TQD99280.1"/>
    <property type="molecule type" value="Genomic_DNA"/>
</dbReference>
<name>A0A540MKG8_MALBA</name>
<comment type="caution">
    <text evidence="1">The sequence shown here is derived from an EMBL/GenBank/DDBJ whole genome shotgun (WGS) entry which is preliminary data.</text>
</comment>
<evidence type="ECO:0000313" key="1">
    <source>
        <dbReference type="EMBL" id="TQD99280.1"/>
    </source>
</evidence>
<accession>A0A540MKG8</accession>
<dbReference type="Proteomes" id="UP000315295">
    <property type="component" value="Unassembled WGS sequence"/>
</dbReference>
<reference evidence="1 2" key="1">
    <citation type="journal article" date="2019" name="G3 (Bethesda)">
        <title>Sequencing of a Wild Apple (Malus baccata) Genome Unravels the Differences Between Cultivated and Wild Apple Species Regarding Disease Resistance and Cold Tolerance.</title>
        <authorList>
            <person name="Chen X."/>
        </authorList>
    </citation>
    <scope>NUCLEOTIDE SEQUENCE [LARGE SCALE GENOMIC DNA]</scope>
    <source>
        <strain evidence="2">cv. Shandingzi</strain>
        <tissue evidence="1">Leaves</tissue>
    </source>
</reference>
<organism evidence="1 2">
    <name type="scientific">Malus baccata</name>
    <name type="common">Siberian crab apple</name>
    <name type="synonym">Pyrus baccata</name>
    <dbReference type="NCBI Taxonomy" id="106549"/>
    <lineage>
        <taxon>Eukaryota</taxon>
        <taxon>Viridiplantae</taxon>
        <taxon>Streptophyta</taxon>
        <taxon>Embryophyta</taxon>
        <taxon>Tracheophyta</taxon>
        <taxon>Spermatophyta</taxon>
        <taxon>Magnoliopsida</taxon>
        <taxon>eudicotyledons</taxon>
        <taxon>Gunneridae</taxon>
        <taxon>Pentapetalae</taxon>
        <taxon>rosids</taxon>
        <taxon>fabids</taxon>
        <taxon>Rosales</taxon>
        <taxon>Rosaceae</taxon>
        <taxon>Amygdaloideae</taxon>
        <taxon>Maleae</taxon>
        <taxon>Malus</taxon>
    </lineage>
</organism>
<keyword evidence="2" id="KW-1185">Reference proteome</keyword>
<protein>
    <submittedName>
        <fullName evidence="1">Uncharacterized protein</fullName>
    </submittedName>
</protein>
<gene>
    <name evidence="1" type="ORF">C1H46_015069</name>
</gene>
<dbReference type="AlphaFoldDB" id="A0A540MKG8"/>